<keyword evidence="3" id="KW-0285">Flavoprotein</keyword>
<evidence type="ECO:0000256" key="1">
    <source>
        <dbReference type="ARBA" id="ARBA00001974"/>
    </source>
</evidence>
<dbReference type="Gene3D" id="3.30.465.10">
    <property type="match status" value="1"/>
</dbReference>
<dbReference type="PANTHER" id="PTHR42973:SF39">
    <property type="entry name" value="FAD-BINDING PCMH-TYPE DOMAIN-CONTAINING PROTEIN"/>
    <property type="match status" value="1"/>
</dbReference>
<dbReference type="InterPro" id="IPR012951">
    <property type="entry name" value="BBE"/>
</dbReference>
<gene>
    <name evidence="8" type="ORF">EKO27_g5584</name>
</gene>
<feature type="domain" description="FAD-binding PCMH-type" evidence="7">
    <location>
        <begin position="63"/>
        <end position="244"/>
    </location>
</feature>
<accession>A0A439D555</accession>
<comment type="cofactor">
    <cofactor evidence="1">
        <name>FAD</name>
        <dbReference type="ChEBI" id="CHEBI:57692"/>
    </cofactor>
</comment>
<dbReference type="GO" id="GO:0071949">
    <property type="term" value="F:FAD binding"/>
    <property type="evidence" value="ECO:0007669"/>
    <property type="project" value="InterPro"/>
</dbReference>
<dbReference type="InterPro" id="IPR006094">
    <property type="entry name" value="Oxid_FAD_bind_N"/>
</dbReference>
<reference evidence="8 9" key="1">
    <citation type="submission" date="2018-12" db="EMBL/GenBank/DDBJ databases">
        <title>Draft genome sequence of Xylaria grammica IHI A82.</title>
        <authorList>
            <person name="Buettner E."/>
            <person name="Kellner H."/>
        </authorList>
    </citation>
    <scope>NUCLEOTIDE SEQUENCE [LARGE SCALE GENOMIC DNA]</scope>
    <source>
        <strain evidence="8 9">IHI A82</strain>
    </source>
</reference>
<dbReference type="InterPro" id="IPR016166">
    <property type="entry name" value="FAD-bd_PCMH"/>
</dbReference>
<evidence type="ECO:0000256" key="5">
    <source>
        <dbReference type="ARBA" id="ARBA00023002"/>
    </source>
</evidence>
<dbReference type="InterPro" id="IPR050416">
    <property type="entry name" value="FAD-linked_Oxidoreductase"/>
</dbReference>
<evidence type="ECO:0000256" key="4">
    <source>
        <dbReference type="ARBA" id="ARBA00022827"/>
    </source>
</evidence>
<evidence type="ECO:0000313" key="8">
    <source>
        <dbReference type="EMBL" id="RWA09530.1"/>
    </source>
</evidence>
<evidence type="ECO:0000259" key="7">
    <source>
        <dbReference type="PROSITE" id="PS51387"/>
    </source>
</evidence>
<dbReference type="SUPFAM" id="SSF56176">
    <property type="entry name" value="FAD-binding/transporter-associated domain-like"/>
    <property type="match status" value="1"/>
</dbReference>
<dbReference type="InterPro" id="IPR036318">
    <property type="entry name" value="FAD-bd_PCMH-like_sf"/>
</dbReference>
<dbReference type="InterPro" id="IPR016169">
    <property type="entry name" value="FAD-bd_PCMH_sub2"/>
</dbReference>
<keyword evidence="5" id="KW-0560">Oxidoreductase</keyword>
<name>A0A439D555_9PEZI</name>
<evidence type="ECO:0000256" key="2">
    <source>
        <dbReference type="ARBA" id="ARBA00005466"/>
    </source>
</evidence>
<keyword evidence="9" id="KW-1185">Reference proteome</keyword>
<proteinExistence type="inferred from homology"/>
<dbReference type="STRING" id="363999.A0A439D555"/>
<dbReference type="AlphaFoldDB" id="A0A439D555"/>
<dbReference type="Pfam" id="PF01565">
    <property type="entry name" value="FAD_binding_4"/>
    <property type="match status" value="1"/>
</dbReference>
<feature type="chain" id="PRO_5019156158" description="FAD-binding PCMH-type domain-containing protein" evidence="6">
    <location>
        <begin position="20"/>
        <end position="490"/>
    </location>
</feature>
<dbReference type="PANTHER" id="PTHR42973">
    <property type="entry name" value="BINDING OXIDOREDUCTASE, PUTATIVE (AFU_ORTHOLOGUE AFUA_1G17690)-RELATED"/>
    <property type="match status" value="1"/>
</dbReference>
<dbReference type="EMBL" id="RYZI01000150">
    <property type="protein sequence ID" value="RWA09530.1"/>
    <property type="molecule type" value="Genomic_DNA"/>
</dbReference>
<evidence type="ECO:0000256" key="6">
    <source>
        <dbReference type="SAM" id="SignalP"/>
    </source>
</evidence>
<dbReference type="GO" id="GO:0016491">
    <property type="term" value="F:oxidoreductase activity"/>
    <property type="evidence" value="ECO:0007669"/>
    <property type="project" value="UniProtKB-KW"/>
</dbReference>
<protein>
    <recommendedName>
        <fullName evidence="7">FAD-binding PCMH-type domain-containing protein</fullName>
    </recommendedName>
</protein>
<dbReference type="Proteomes" id="UP000286045">
    <property type="component" value="Unassembled WGS sequence"/>
</dbReference>
<comment type="similarity">
    <text evidence="2">Belongs to the oxygen-dependent FAD-linked oxidoreductase family.</text>
</comment>
<sequence>MLLTALIPWLCTLAVTSEAAPTSTDYDQKPGNASGLSSVIPSGDIYGPSSSLWVNGTTRWSTFSAPTFDLLAIPKDEAEVAEAVQYLSTRNIPFLAQGGGHGYSTTLGVIQHGVLINLENFNHIQFNEGQSVTVGGAVVYRDLIHALHNAGRELTVGSCVCVGSTGAMLGGGHGRLQGKHGLGVDNVIKIRIVLWNGSIVEASEQVNSDLFWAENDGNHYNADMVFTGDSLEGVTNTINSLIPNQDPALAMDFLVFTDSSTLRPVVYLNLIYAGPQSKGQQYADRFASTPASPSNNSKHINRLSINATVVPWSDLNDAAAGGAITASCATGSRQNTYSTNLKALDVATVQSLYDSYSAFIKANPLAAQSVILFEIFGQKAVEAQPDSYSAVPHRGSSNILALLQMVYTDDSVAKAVNDWAHKWRDTLASPRVSGYPQLYTYQNYAHGDEPLGAIYGYDLWRKQRLTAAKRKYDPKDVFNGYHNIPLNGKW</sequence>
<keyword evidence="4" id="KW-0274">FAD</keyword>
<dbReference type="Pfam" id="PF08031">
    <property type="entry name" value="BBE"/>
    <property type="match status" value="1"/>
</dbReference>
<dbReference type="Gene3D" id="3.40.462.20">
    <property type="match status" value="1"/>
</dbReference>
<comment type="caution">
    <text evidence="8">The sequence shown here is derived from an EMBL/GenBank/DDBJ whole genome shotgun (WGS) entry which is preliminary data.</text>
</comment>
<keyword evidence="6" id="KW-0732">Signal</keyword>
<feature type="signal peptide" evidence="6">
    <location>
        <begin position="1"/>
        <end position="19"/>
    </location>
</feature>
<organism evidence="8 9">
    <name type="scientific">Xylaria grammica</name>
    <dbReference type="NCBI Taxonomy" id="363999"/>
    <lineage>
        <taxon>Eukaryota</taxon>
        <taxon>Fungi</taxon>
        <taxon>Dikarya</taxon>
        <taxon>Ascomycota</taxon>
        <taxon>Pezizomycotina</taxon>
        <taxon>Sordariomycetes</taxon>
        <taxon>Xylariomycetidae</taxon>
        <taxon>Xylariales</taxon>
        <taxon>Xylariaceae</taxon>
        <taxon>Xylaria</taxon>
    </lineage>
</organism>
<dbReference type="PROSITE" id="PS51387">
    <property type="entry name" value="FAD_PCMH"/>
    <property type="match status" value="1"/>
</dbReference>
<evidence type="ECO:0000313" key="9">
    <source>
        <dbReference type="Proteomes" id="UP000286045"/>
    </source>
</evidence>
<evidence type="ECO:0000256" key="3">
    <source>
        <dbReference type="ARBA" id="ARBA00022630"/>
    </source>
</evidence>